<protein>
    <submittedName>
        <fullName evidence="1">Uncharacterized protein</fullName>
    </submittedName>
</protein>
<organism evidence="1 2">
    <name type="scientific">Cryptolaemus montrouzieri</name>
    <dbReference type="NCBI Taxonomy" id="559131"/>
    <lineage>
        <taxon>Eukaryota</taxon>
        <taxon>Metazoa</taxon>
        <taxon>Ecdysozoa</taxon>
        <taxon>Arthropoda</taxon>
        <taxon>Hexapoda</taxon>
        <taxon>Insecta</taxon>
        <taxon>Pterygota</taxon>
        <taxon>Neoptera</taxon>
        <taxon>Endopterygota</taxon>
        <taxon>Coleoptera</taxon>
        <taxon>Polyphaga</taxon>
        <taxon>Cucujiformia</taxon>
        <taxon>Coccinelloidea</taxon>
        <taxon>Coccinellidae</taxon>
        <taxon>Scymninae</taxon>
        <taxon>Scymnini</taxon>
        <taxon>Cryptolaemus</taxon>
    </lineage>
</organism>
<evidence type="ECO:0000313" key="1">
    <source>
        <dbReference type="EMBL" id="KAL3270393.1"/>
    </source>
</evidence>
<accession>A0ABD2MV92</accession>
<dbReference type="AlphaFoldDB" id="A0ABD2MV92"/>
<evidence type="ECO:0000313" key="2">
    <source>
        <dbReference type="Proteomes" id="UP001516400"/>
    </source>
</evidence>
<gene>
    <name evidence="1" type="ORF">HHI36_024042</name>
</gene>
<dbReference type="EMBL" id="JABFTP020000026">
    <property type="protein sequence ID" value="KAL3270393.1"/>
    <property type="molecule type" value="Genomic_DNA"/>
</dbReference>
<sequence length="100" mass="11732">MEAQKQHSLQCFSPIQDFGFVYSNSSVPSLRSEDYPELNLVFEGDFEDAFGIGSVQKFTHAIAMIWERDRPIISFSVEEWRTFINLMCDVPPYWIYHCEL</sequence>
<proteinExistence type="predicted"/>
<keyword evidence="2" id="KW-1185">Reference proteome</keyword>
<comment type="caution">
    <text evidence="1">The sequence shown here is derived from an EMBL/GenBank/DDBJ whole genome shotgun (WGS) entry which is preliminary data.</text>
</comment>
<reference evidence="1 2" key="1">
    <citation type="journal article" date="2021" name="BMC Biol.">
        <title>Horizontally acquired antibacterial genes associated with adaptive radiation of ladybird beetles.</title>
        <authorList>
            <person name="Li H.S."/>
            <person name="Tang X.F."/>
            <person name="Huang Y.H."/>
            <person name="Xu Z.Y."/>
            <person name="Chen M.L."/>
            <person name="Du X.Y."/>
            <person name="Qiu B.Y."/>
            <person name="Chen P.T."/>
            <person name="Zhang W."/>
            <person name="Slipinski A."/>
            <person name="Escalona H.E."/>
            <person name="Waterhouse R.M."/>
            <person name="Zwick A."/>
            <person name="Pang H."/>
        </authorList>
    </citation>
    <scope>NUCLEOTIDE SEQUENCE [LARGE SCALE GENOMIC DNA]</scope>
    <source>
        <strain evidence="1">SYSU2018</strain>
    </source>
</reference>
<name>A0ABD2MV92_9CUCU</name>
<dbReference type="Proteomes" id="UP001516400">
    <property type="component" value="Unassembled WGS sequence"/>
</dbReference>